<organism evidence="1 2">
    <name type="scientific">Haloferax mucosum ATCC BAA-1512</name>
    <dbReference type="NCBI Taxonomy" id="662479"/>
    <lineage>
        <taxon>Archaea</taxon>
        <taxon>Methanobacteriati</taxon>
        <taxon>Methanobacteriota</taxon>
        <taxon>Stenosarchaea group</taxon>
        <taxon>Halobacteria</taxon>
        <taxon>Halobacteriales</taxon>
        <taxon>Haloferacaceae</taxon>
        <taxon>Haloferax</taxon>
    </lineage>
</organism>
<name>M0IJ49_9EURY</name>
<accession>M0IJ49</accession>
<gene>
    <name evidence="1" type="ORF">C440_05612</name>
</gene>
<dbReference type="AlphaFoldDB" id="M0IJ49"/>
<comment type="caution">
    <text evidence="1">The sequence shown here is derived from an EMBL/GenBank/DDBJ whole genome shotgun (WGS) entry which is preliminary data.</text>
</comment>
<sequence length="120" mass="13587">MAVEAPPAEFAAYSPTRHVIQHAKGLSKGPNRHVSGDLIRECIEDGVPKKVNRHKWRFQKRIGGVDFVTVVATDAHEILTAHPIAVDRPKAERRGYWSATELDDLEAVIEYHEQKQPRPF</sequence>
<dbReference type="Proteomes" id="UP000011550">
    <property type="component" value="Unassembled WGS sequence"/>
</dbReference>
<proteinExistence type="predicted"/>
<protein>
    <submittedName>
        <fullName evidence="1">Uncharacterized protein</fullName>
    </submittedName>
</protein>
<reference evidence="1 2" key="1">
    <citation type="journal article" date="2014" name="PLoS Genet.">
        <title>Phylogenetically driven sequencing of extremely halophilic archaea reveals strategies for static and dynamic osmo-response.</title>
        <authorList>
            <person name="Becker E.A."/>
            <person name="Seitzer P.M."/>
            <person name="Tritt A."/>
            <person name="Larsen D."/>
            <person name="Krusor M."/>
            <person name="Yao A.I."/>
            <person name="Wu D."/>
            <person name="Madern D."/>
            <person name="Eisen J.A."/>
            <person name="Darling A.E."/>
            <person name="Facciotti M.T."/>
        </authorList>
    </citation>
    <scope>NUCLEOTIDE SEQUENCE [LARGE SCALE GENOMIC DNA]</scope>
    <source>
        <strain evidence="1 2">ATCC BAA-1512</strain>
    </source>
</reference>
<dbReference type="STRING" id="662479.C440_05612"/>
<evidence type="ECO:0000313" key="1">
    <source>
        <dbReference type="EMBL" id="ELZ96042.1"/>
    </source>
</evidence>
<dbReference type="OrthoDB" id="292432at2157"/>
<dbReference type="EMBL" id="AOLN01000009">
    <property type="protein sequence ID" value="ELZ96042.1"/>
    <property type="molecule type" value="Genomic_DNA"/>
</dbReference>
<dbReference type="PATRIC" id="fig|662479.7.peg.1142"/>
<dbReference type="RefSeq" id="WP_008319075.1">
    <property type="nucleotide sequence ID" value="NZ_AOLN01000009.1"/>
</dbReference>
<keyword evidence="2" id="KW-1185">Reference proteome</keyword>
<evidence type="ECO:0000313" key="2">
    <source>
        <dbReference type="Proteomes" id="UP000011550"/>
    </source>
</evidence>